<organism evidence="2 3">
    <name type="scientific">Actinomyces bowdenii</name>
    <dbReference type="NCBI Taxonomy" id="131109"/>
    <lineage>
        <taxon>Bacteria</taxon>
        <taxon>Bacillati</taxon>
        <taxon>Actinomycetota</taxon>
        <taxon>Actinomycetes</taxon>
        <taxon>Actinomycetales</taxon>
        <taxon>Actinomycetaceae</taxon>
        <taxon>Actinomyces</taxon>
    </lineage>
</organism>
<reference evidence="2 3" key="1">
    <citation type="submission" date="2018-11" db="EMBL/GenBank/DDBJ databases">
        <title>Genomes From Bacteria Associated with the Canine Oral Cavity: a Test Case for Automated Genome-Based Taxonomic Assignment.</title>
        <authorList>
            <person name="Coil D.A."/>
            <person name="Jospin G."/>
            <person name="Darling A.E."/>
            <person name="Wallis C."/>
            <person name="Davis I.J."/>
            <person name="Harris S."/>
            <person name="Eisen J.A."/>
            <person name="Holcombe L.J."/>
            <person name="O'Flynn C."/>
        </authorList>
    </citation>
    <scope>NUCLEOTIDE SEQUENCE [LARGE SCALE GENOMIC DNA]</scope>
    <source>
        <strain evidence="2 3">OH5050</strain>
    </source>
</reference>
<dbReference type="InterPro" id="IPR014917">
    <property type="entry name" value="DUF1800"/>
</dbReference>
<name>A0A3P1V4D8_9ACTO</name>
<evidence type="ECO:0000313" key="2">
    <source>
        <dbReference type="EMBL" id="RRD28577.1"/>
    </source>
</evidence>
<evidence type="ECO:0000313" key="3">
    <source>
        <dbReference type="Proteomes" id="UP000271272"/>
    </source>
</evidence>
<keyword evidence="3" id="KW-1185">Reference proteome</keyword>
<dbReference type="AlphaFoldDB" id="A0A3P1V4D8"/>
<feature type="region of interest" description="Disordered" evidence="1">
    <location>
        <begin position="1"/>
        <end position="97"/>
    </location>
</feature>
<feature type="compositionally biased region" description="Low complexity" evidence="1">
    <location>
        <begin position="10"/>
        <end position="24"/>
    </location>
</feature>
<comment type="caution">
    <text evidence="2">The sequence shown here is derived from an EMBL/GenBank/DDBJ whole genome shotgun (WGS) entry which is preliminary data.</text>
</comment>
<accession>A0A3P1V4D8</accession>
<dbReference type="Proteomes" id="UP000271272">
    <property type="component" value="Unassembled WGS sequence"/>
</dbReference>
<proteinExistence type="predicted"/>
<dbReference type="OrthoDB" id="9772295at2"/>
<gene>
    <name evidence="2" type="ORF">EII10_09100</name>
</gene>
<sequence length="587" mass="62511">MDPDPFSGKQQAADSVAQQSAEQSSGGGRPDGGAPQGGTGQDGAGGGSADQGGAGDGGAGEGGAGADGSQQPGASGQPDVYGRTPPSASIDRSTELAPQITLRTSPAWHLARRAAACSATAEIAAQIESMGAEAWIDAQLAPEGIEDSRAEGYISAYFPWANLTTAELVGPTGGEIHKGSNAATLAVLTRLRFGNRVLQESVVELIGDHVYVPMRNKAQSFITEFDQILRTRCLGRYADLLLAALTHPALLLELDNAASTKDSPNENLGRELLELYTVGRDAYTEEDVKSSTIVLTGHGMTWEDLGASNAAPYSYVYRPEQHATGAVRVLGFEDPNADPAAGPDLLKRYVEHLCAREETAKRLALRIARRFIADEPSQAVVDHIAKAYLDNDTRIAPAVRAALTHPEFAESVGKKWRRPMELLMTIARAAHVEAINPRGRVDGDDAGNLGLYGWLLVNAGHEPRMHATVDGYPDTAEHWMSSSLLMNLWNATQTAVRGDVEESGRTDWSRVLQITPGARAKDTAARIAWHLTGYAWPDNHLEPVAALLAGVPDSGGIEEWTVAEAALIDNAEQAVRLCFASPYGFLR</sequence>
<protein>
    <submittedName>
        <fullName evidence="2">DUF1800 family protein</fullName>
    </submittedName>
</protein>
<dbReference type="EMBL" id="RQZC01000016">
    <property type="protein sequence ID" value="RRD28577.1"/>
    <property type="molecule type" value="Genomic_DNA"/>
</dbReference>
<evidence type="ECO:0000256" key="1">
    <source>
        <dbReference type="SAM" id="MobiDB-lite"/>
    </source>
</evidence>
<feature type="compositionally biased region" description="Gly residues" evidence="1">
    <location>
        <begin position="25"/>
        <end position="66"/>
    </location>
</feature>
<dbReference type="Pfam" id="PF08811">
    <property type="entry name" value="DUF1800"/>
    <property type="match status" value="1"/>
</dbReference>